<sequence length="182" mass="20147">MSAPVYSSSIYDFSRLNLTGGESALAAFINQFAKNERAKWQKKVALLQEQLQQLPHLSGSLLLNLEAPRLNTRCDAVILYRGLVFVVCLNMDAADYSAESIEQSDNQARSFKQHHPICADKFIVPVLLATAAQPQGSAIHVSQDLVADTMCDTGAHLALLIEHFANQYKADEITLEDWQQVS</sequence>
<comment type="caution">
    <text evidence="1">The sequence shown here is derived from an EMBL/GenBank/DDBJ whole genome shotgun (WGS) entry which is preliminary data.</text>
</comment>
<organism evidence="1 2">
    <name type="scientific">Vibrio hepatarius</name>
    <dbReference type="NCBI Taxonomy" id="171383"/>
    <lineage>
        <taxon>Bacteria</taxon>
        <taxon>Pseudomonadati</taxon>
        <taxon>Pseudomonadota</taxon>
        <taxon>Gammaproteobacteria</taxon>
        <taxon>Vibrionales</taxon>
        <taxon>Vibrionaceae</taxon>
        <taxon>Vibrio</taxon>
        <taxon>Vibrio oreintalis group</taxon>
    </lineage>
</organism>
<keyword evidence="2" id="KW-1185">Reference proteome</keyword>
<reference evidence="2" key="1">
    <citation type="submission" date="2015-08" db="EMBL/GenBank/DDBJ databases">
        <title>Vibrio galatheae sp. nov., a novel member of the Vibrionaceae family isolated from the Solomon Islands.</title>
        <authorList>
            <person name="Giubergia S."/>
            <person name="Machado H."/>
            <person name="Mateiu R.V."/>
            <person name="Gram L."/>
        </authorList>
    </citation>
    <scope>NUCLEOTIDE SEQUENCE [LARGE SCALE GENOMIC DNA]</scope>
    <source>
        <strain evidence="2">DSM 19134</strain>
    </source>
</reference>
<dbReference type="Proteomes" id="UP000037530">
    <property type="component" value="Unassembled WGS sequence"/>
</dbReference>
<dbReference type="RefSeq" id="WP_053409608.1">
    <property type="nucleotide sequence ID" value="NZ_DAIPHI010000037.1"/>
</dbReference>
<dbReference type="AlphaFoldDB" id="A0A0M0HYK7"/>
<dbReference type="PATRIC" id="fig|171383.3.peg.2740"/>
<gene>
    <name evidence="1" type="ORF">AKJ31_13420</name>
</gene>
<dbReference type="STRING" id="171383.AKJ31_13420"/>
<name>A0A0M0HYK7_9VIBR</name>
<protein>
    <submittedName>
        <fullName evidence="1">Uncharacterized protein</fullName>
    </submittedName>
</protein>
<evidence type="ECO:0000313" key="1">
    <source>
        <dbReference type="EMBL" id="KOO07150.1"/>
    </source>
</evidence>
<dbReference type="OrthoDB" id="5869078at2"/>
<proteinExistence type="predicted"/>
<accession>A0A0M0HYK7</accession>
<dbReference type="EMBL" id="LHPI01000012">
    <property type="protein sequence ID" value="KOO07150.1"/>
    <property type="molecule type" value="Genomic_DNA"/>
</dbReference>
<evidence type="ECO:0000313" key="2">
    <source>
        <dbReference type="Proteomes" id="UP000037530"/>
    </source>
</evidence>